<protein>
    <submittedName>
        <fullName evidence="1">Uncharacterized protein</fullName>
    </submittedName>
</protein>
<organism evidence="1 2">
    <name type="scientific">Paenibacillus peoriae</name>
    <dbReference type="NCBI Taxonomy" id="59893"/>
    <lineage>
        <taxon>Bacteria</taxon>
        <taxon>Bacillati</taxon>
        <taxon>Bacillota</taxon>
        <taxon>Bacilli</taxon>
        <taxon>Bacillales</taxon>
        <taxon>Paenibacillaceae</taxon>
        <taxon>Paenibacillus</taxon>
    </lineage>
</organism>
<evidence type="ECO:0000313" key="1">
    <source>
        <dbReference type="EMBL" id="MDR6777945.1"/>
    </source>
</evidence>
<evidence type="ECO:0000313" key="2">
    <source>
        <dbReference type="Proteomes" id="UP001266807"/>
    </source>
</evidence>
<dbReference type="Proteomes" id="UP001266807">
    <property type="component" value="Unassembled WGS sequence"/>
</dbReference>
<accession>A0ABU1QFC8</accession>
<dbReference type="EMBL" id="JAVDUG010000002">
    <property type="protein sequence ID" value="MDR6777945.1"/>
    <property type="molecule type" value="Genomic_DNA"/>
</dbReference>
<dbReference type="RefSeq" id="WP_144390579.1">
    <property type="nucleotide sequence ID" value="NZ_JAVDUG010000002.1"/>
</dbReference>
<sequence>MENTHVNTISITGKFPTQRVQITGTAVVGTIETESGGVSLGVFGYNVGVNGQMRKAISQGFTFSYGR</sequence>
<gene>
    <name evidence="1" type="ORF">J2W98_002207</name>
</gene>
<comment type="caution">
    <text evidence="1">The sequence shown here is derived from an EMBL/GenBank/DDBJ whole genome shotgun (WGS) entry which is preliminary data.</text>
</comment>
<keyword evidence="2" id="KW-1185">Reference proteome</keyword>
<reference evidence="1 2" key="1">
    <citation type="submission" date="2023-07" db="EMBL/GenBank/DDBJ databases">
        <title>Sorghum-associated microbial communities from plants grown in Nebraska, USA.</title>
        <authorList>
            <person name="Schachtman D."/>
        </authorList>
    </citation>
    <scope>NUCLEOTIDE SEQUENCE [LARGE SCALE GENOMIC DNA]</scope>
    <source>
        <strain evidence="1 2">BE143</strain>
    </source>
</reference>
<name>A0ABU1QFC8_9BACL</name>
<proteinExistence type="predicted"/>